<organism evidence="1">
    <name type="scientific">Kitasatospora sp. CMC57</name>
    <dbReference type="NCBI Taxonomy" id="3231513"/>
    <lineage>
        <taxon>Bacteria</taxon>
        <taxon>Bacillati</taxon>
        <taxon>Actinomycetota</taxon>
        <taxon>Actinomycetes</taxon>
        <taxon>Kitasatosporales</taxon>
        <taxon>Streptomycetaceae</taxon>
        <taxon>Kitasatospora</taxon>
    </lineage>
</organism>
<proteinExistence type="predicted"/>
<protein>
    <submittedName>
        <fullName evidence="1">Uncharacterized protein</fullName>
    </submittedName>
</protein>
<evidence type="ECO:0000313" key="1">
    <source>
        <dbReference type="EMBL" id="BFP46384.1"/>
    </source>
</evidence>
<dbReference type="RefSeq" id="WP_407988796.1">
    <property type="nucleotide sequence ID" value="NZ_AP035881.2"/>
</dbReference>
<gene>
    <name evidence="1" type="ORF">KCMC57_27520</name>
</gene>
<reference evidence="1" key="1">
    <citation type="submission" date="2024-07" db="EMBL/GenBank/DDBJ databases">
        <title>Complete genome sequences of cellulolytic bacteria, Kitasatospora sp. CMC57 and Streptomyces sp. CMC78, isolated from Japanese agricultural soil.</title>
        <authorList>
            <person name="Hashimoto T."/>
            <person name="Ito M."/>
            <person name="Iwamoto M."/>
            <person name="Fukahori D."/>
            <person name="Shoda T."/>
            <person name="Sakoda M."/>
            <person name="Morohoshi T."/>
            <person name="Mitsuboshi M."/>
            <person name="Nishizawa T."/>
        </authorList>
    </citation>
    <scope>NUCLEOTIDE SEQUENCE</scope>
    <source>
        <strain evidence="1">CMC57</strain>
    </source>
</reference>
<accession>A0AB33JT09</accession>
<name>A0AB33JT09_9ACTN</name>
<dbReference type="EMBL" id="AP035881">
    <property type="protein sequence ID" value="BFP46384.1"/>
    <property type="molecule type" value="Genomic_DNA"/>
</dbReference>
<dbReference type="AlphaFoldDB" id="A0AB33JT09"/>
<sequence>MTNSADFRIPGYDGGPFTQRPDLDDPLYWLTHLYSCSHSEQADELLFGADLDAADQFYRRTMAQDGWPLITLTLARDHQLHIVHRNLADDSGTDYLLHHPTWERAELLAVDDGHFMGPGLSWPELAAAADHTPGGDATSDPHARLLLLLPALGDDALPPDAVGRLASALRARTRVEDPDALATALLEGQGQCGPVSWSTIDRGVRVSGGGLSFRNPANDFALPAHRLARVSAALTP</sequence>